<dbReference type="SUPFAM" id="SSF52540">
    <property type="entry name" value="P-loop containing nucleoside triphosphate hydrolases"/>
    <property type="match status" value="1"/>
</dbReference>
<feature type="transmembrane region" description="Helical" evidence="10">
    <location>
        <begin position="454"/>
        <end position="473"/>
    </location>
</feature>
<accession>A0A1U9KG38</accession>
<evidence type="ECO:0000256" key="10">
    <source>
        <dbReference type="SAM" id="Phobius"/>
    </source>
</evidence>
<dbReference type="PANTHER" id="PTHR32309">
    <property type="entry name" value="TYROSINE-PROTEIN KINASE"/>
    <property type="match status" value="1"/>
</dbReference>
<protein>
    <submittedName>
        <fullName evidence="12">Succinoglycan biosynthesis protein exop</fullName>
    </submittedName>
</protein>
<feature type="domain" description="Polysaccharide chain length determinant N-terminal" evidence="11">
    <location>
        <begin position="26"/>
        <end position="110"/>
    </location>
</feature>
<dbReference type="InterPro" id="IPR003856">
    <property type="entry name" value="LPS_length_determ_N"/>
</dbReference>
<proteinExistence type="predicted"/>
<organism evidence="12 13">
    <name type="scientific">Acetobacter aceti</name>
    <dbReference type="NCBI Taxonomy" id="435"/>
    <lineage>
        <taxon>Bacteria</taxon>
        <taxon>Pseudomonadati</taxon>
        <taxon>Pseudomonadota</taxon>
        <taxon>Alphaproteobacteria</taxon>
        <taxon>Acetobacterales</taxon>
        <taxon>Acetobacteraceae</taxon>
        <taxon>Acetobacter</taxon>
        <taxon>Acetobacter subgen. Acetobacter</taxon>
    </lineage>
</organism>
<feature type="coiled-coil region" evidence="8">
    <location>
        <begin position="224"/>
        <end position="251"/>
    </location>
</feature>
<sequence>MNAVQPTSFDRISEPPPDLSQVSPLKIFEIIRERWLIISLVATVLAVPALAVVMTLPAYYDASSSLMIGTRQAEFRDLQATQGALDVDAVAINTEVGIIKSQSIAKAVAERLKLVDDPYFRAQMEKKSLKTRISGWISKVTGSALPEKPLTPAEKLQVVRDLLGRNVTILNDGRSYLIMVNVRTGRPDLSASIANAFADVYLDFKRHMKIASTWRSNSLLDEQIIPLRERLRKAEQAVENYREKNGLIAAEITHSGSPNAPSGVTVTDQQLVEINRALIAAQADLTAKRARANQMAGDTASTTDVLSSPIIQQLQGQQAMLNARVASLASTAGDANPELQAARAAAAHVRAQISQITSQITTSTDKDLRSAEMRVAALKDEVEKLQQHVARENDANVTLQQLESEAAAARAVYQDFLGRYAQTSTAAALQEPEAELISRAEQPLGVSGPPRTQFIAIALLFSGLAGVGVAILLERMQKGVRQGTEIDSVPGLFTLGMIPSFSSSLQELYKSSRPSIYIEAVEAVRTILSFGRNRFRAKTIIITSSGPEEGKTVLALSLAANTGRAGKKALVLDCDTRGPSALEAFQTPAKGKTNNNSLITSLDYNGLSRDVLPGVDVMTMNGWKSTGDQMIAPGVIQAVLSELSPHYDLIILDAPPLLAFPDAAVLSHETDGVVLVVKWGVTTQENLKGAMRQLEAYDARTLGAVLTQVPAGSASGLSGAALQVYRHYGLLAS</sequence>
<name>A0A1U9KG38_ACEAC</name>
<keyword evidence="7 10" id="KW-0472">Membrane</keyword>
<dbReference type="InterPro" id="IPR050445">
    <property type="entry name" value="Bact_polysacc_biosynth/exp"/>
</dbReference>
<evidence type="ECO:0000256" key="6">
    <source>
        <dbReference type="ARBA" id="ARBA00022989"/>
    </source>
</evidence>
<keyword evidence="2" id="KW-1003">Cell membrane</keyword>
<keyword evidence="4" id="KW-0547">Nucleotide-binding</keyword>
<comment type="subcellular location">
    <subcellularLocation>
        <location evidence="1">Cell membrane</location>
        <topology evidence="1">Multi-pass membrane protein</topology>
    </subcellularLocation>
</comment>
<dbReference type="Proteomes" id="UP000188937">
    <property type="component" value="Chromosome"/>
</dbReference>
<evidence type="ECO:0000313" key="12">
    <source>
        <dbReference type="EMBL" id="AQS84760.1"/>
    </source>
</evidence>
<dbReference type="GO" id="GO:0005886">
    <property type="term" value="C:plasma membrane"/>
    <property type="evidence" value="ECO:0007669"/>
    <property type="project" value="UniProtKB-SubCell"/>
</dbReference>
<feature type="coiled-coil region" evidence="8">
    <location>
        <begin position="368"/>
        <end position="419"/>
    </location>
</feature>
<dbReference type="InterPro" id="IPR005702">
    <property type="entry name" value="Wzc-like_C"/>
</dbReference>
<keyword evidence="13" id="KW-1185">Reference proteome</keyword>
<evidence type="ECO:0000256" key="3">
    <source>
        <dbReference type="ARBA" id="ARBA00022692"/>
    </source>
</evidence>
<dbReference type="RefSeq" id="WP_077812800.1">
    <property type="nucleotide sequence ID" value="NZ_CP014692.1"/>
</dbReference>
<dbReference type="Gene3D" id="3.40.50.300">
    <property type="entry name" value="P-loop containing nucleotide triphosphate hydrolases"/>
    <property type="match status" value="1"/>
</dbReference>
<dbReference type="OrthoDB" id="230260at2"/>
<gene>
    <name evidence="12" type="ORF">A0U92_08180</name>
</gene>
<keyword evidence="3 10" id="KW-0812">Transmembrane</keyword>
<feature type="region of interest" description="Disordered" evidence="9">
    <location>
        <begin position="1"/>
        <end position="20"/>
    </location>
</feature>
<evidence type="ECO:0000256" key="5">
    <source>
        <dbReference type="ARBA" id="ARBA00022840"/>
    </source>
</evidence>
<evidence type="ECO:0000256" key="9">
    <source>
        <dbReference type="SAM" id="MobiDB-lite"/>
    </source>
</evidence>
<dbReference type="EMBL" id="CP014692">
    <property type="protein sequence ID" value="AQS84760.1"/>
    <property type="molecule type" value="Genomic_DNA"/>
</dbReference>
<keyword evidence="8" id="KW-0175">Coiled coil</keyword>
<evidence type="ECO:0000256" key="1">
    <source>
        <dbReference type="ARBA" id="ARBA00004651"/>
    </source>
</evidence>
<feature type="transmembrane region" description="Helical" evidence="10">
    <location>
        <begin position="35"/>
        <end position="60"/>
    </location>
</feature>
<reference evidence="12 13" key="1">
    <citation type="submission" date="2016-03" db="EMBL/GenBank/DDBJ databases">
        <title>Acetic acid bacteria sequencing.</title>
        <authorList>
            <person name="Brandt J."/>
            <person name="Jakob F."/>
            <person name="Vogel R.F."/>
        </authorList>
    </citation>
    <scope>NUCLEOTIDE SEQUENCE [LARGE SCALE GENOMIC DNA]</scope>
    <source>
        <strain evidence="12 13">TMW2.1153</strain>
    </source>
</reference>
<dbReference type="InterPro" id="IPR027417">
    <property type="entry name" value="P-loop_NTPase"/>
</dbReference>
<keyword evidence="6 10" id="KW-1133">Transmembrane helix</keyword>
<evidence type="ECO:0000256" key="7">
    <source>
        <dbReference type="ARBA" id="ARBA00023136"/>
    </source>
</evidence>
<dbReference type="Pfam" id="PF02706">
    <property type="entry name" value="Wzz"/>
    <property type="match status" value="1"/>
</dbReference>
<feature type="compositionally biased region" description="Polar residues" evidence="9">
    <location>
        <begin position="1"/>
        <end position="10"/>
    </location>
</feature>
<evidence type="ECO:0000256" key="2">
    <source>
        <dbReference type="ARBA" id="ARBA00022475"/>
    </source>
</evidence>
<dbReference type="STRING" id="435.A0U92_08180"/>
<evidence type="ECO:0000313" key="13">
    <source>
        <dbReference type="Proteomes" id="UP000188937"/>
    </source>
</evidence>
<dbReference type="KEGG" id="aace:A0U92_08180"/>
<keyword evidence="5" id="KW-0067">ATP-binding</keyword>
<dbReference type="GO" id="GO:0004713">
    <property type="term" value="F:protein tyrosine kinase activity"/>
    <property type="evidence" value="ECO:0007669"/>
    <property type="project" value="TreeGrafter"/>
</dbReference>
<evidence type="ECO:0000259" key="11">
    <source>
        <dbReference type="Pfam" id="PF02706"/>
    </source>
</evidence>
<dbReference type="CDD" id="cd05387">
    <property type="entry name" value="BY-kinase"/>
    <property type="match status" value="1"/>
</dbReference>
<evidence type="ECO:0000256" key="8">
    <source>
        <dbReference type="SAM" id="Coils"/>
    </source>
</evidence>
<dbReference type="AlphaFoldDB" id="A0A1U9KG38"/>
<dbReference type="PANTHER" id="PTHR32309:SF13">
    <property type="entry name" value="FERRIC ENTEROBACTIN TRANSPORT PROTEIN FEPE"/>
    <property type="match status" value="1"/>
</dbReference>
<evidence type="ECO:0000256" key="4">
    <source>
        <dbReference type="ARBA" id="ARBA00022741"/>
    </source>
</evidence>